<evidence type="ECO:0008006" key="3">
    <source>
        <dbReference type="Google" id="ProtNLM"/>
    </source>
</evidence>
<sequence length="87" mass="9292">MTLRVDMVACDGIGQCALVAPGLVELDRWGYPVVREDAGTDDDRSARRAAAAARRAAAAARRAVRACPRRALWLEEAAASIARGTRV</sequence>
<dbReference type="SUPFAM" id="SSF54862">
    <property type="entry name" value="4Fe-4S ferredoxins"/>
    <property type="match status" value="1"/>
</dbReference>
<keyword evidence="2" id="KW-1185">Reference proteome</keyword>
<dbReference type="EMBL" id="BJYK01000009">
    <property type="protein sequence ID" value="GEN81123.1"/>
    <property type="molecule type" value="Genomic_DNA"/>
</dbReference>
<name>A0A511Z108_9CELL</name>
<dbReference type="Proteomes" id="UP000321484">
    <property type="component" value="Unassembled WGS sequence"/>
</dbReference>
<dbReference type="Gene3D" id="3.30.70.20">
    <property type="match status" value="1"/>
</dbReference>
<evidence type="ECO:0000313" key="1">
    <source>
        <dbReference type="EMBL" id="GEN81123.1"/>
    </source>
</evidence>
<comment type="caution">
    <text evidence="1">The sequence shown here is derived from an EMBL/GenBank/DDBJ whole genome shotgun (WGS) entry which is preliminary data.</text>
</comment>
<protein>
    <recommendedName>
        <fullName evidence="3">Ferredoxin</fullName>
    </recommendedName>
</protein>
<reference evidence="1 2" key="1">
    <citation type="submission" date="2019-07" db="EMBL/GenBank/DDBJ databases">
        <title>Whole genome shotgun sequence of Actinotalea fermentans NBRC 105374.</title>
        <authorList>
            <person name="Hosoyama A."/>
            <person name="Uohara A."/>
            <person name="Ohji S."/>
            <person name="Ichikawa N."/>
        </authorList>
    </citation>
    <scope>NUCLEOTIDE SEQUENCE [LARGE SCALE GENOMIC DNA]</scope>
    <source>
        <strain evidence="1 2">NBRC 105374</strain>
    </source>
</reference>
<dbReference type="AlphaFoldDB" id="A0A511Z108"/>
<evidence type="ECO:0000313" key="2">
    <source>
        <dbReference type="Proteomes" id="UP000321484"/>
    </source>
</evidence>
<organism evidence="1 2">
    <name type="scientific">Actinotalea fermentans</name>
    <dbReference type="NCBI Taxonomy" id="43671"/>
    <lineage>
        <taxon>Bacteria</taxon>
        <taxon>Bacillati</taxon>
        <taxon>Actinomycetota</taxon>
        <taxon>Actinomycetes</taxon>
        <taxon>Micrococcales</taxon>
        <taxon>Cellulomonadaceae</taxon>
        <taxon>Actinotalea</taxon>
    </lineage>
</organism>
<proteinExistence type="predicted"/>
<dbReference type="OrthoDB" id="4741951at2"/>
<dbReference type="Pfam" id="PF13459">
    <property type="entry name" value="Fer4_15"/>
    <property type="match status" value="1"/>
</dbReference>
<accession>A0A511Z108</accession>
<gene>
    <name evidence="1" type="ORF">AFE02nite_28570</name>
</gene>
<dbReference type="RefSeq" id="WP_146819868.1">
    <property type="nucleotide sequence ID" value="NZ_BJYK01000009.1"/>
</dbReference>